<dbReference type="Proteomes" id="UP000427906">
    <property type="component" value="Chromosome"/>
</dbReference>
<proteinExistence type="inferred from homology"/>
<keyword evidence="6" id="KW-1003">Cell membrane</keyword>
<dbReference type="Gene3D" id="2.40.50.100">
    <property type="match status" value="1"/>
</dbReference>
<feature type="transmembrane region" description="Helical" evidence="11">
    <location>
        <begin position="307"/>
        <end position="326"/>
    </location>
</feature>
<evidence type="ECO:0000256" key="11">
    <source>
        <dbReference type="RuleBase" id="RU363032"/>
    </source>
</evidence>
<reference evidence="13 14" key="1">
    <citation type="submission" date="2019-11" db="EMBL/GenBank/DDBJ databases">
        <title>Comparative genomics of hydrocarbon-degrading Desulfosarcina strains.</title>
        <authorList>
            <person name="Watanabe M."/>
            <person name="Kojima H."/>
            <person name="Fukui M."/>
        </authorList>
    </citation>
    <scope>NUCLEOTIDE SEQUENCE [LARGE SCALE GENOMIC DNA]</scope>
    <source>
        <strain evidence="13 14">PL12</strain>
    </source>
</reference>
<dbReference type="NCBIfam" id="TIGR01726">
    <property type="entry name" value="HEQRo_perm_3TM"/>
    <property type="match status" value="1"/>
</dbReference>
<feature type="transmembrane region" description="Helical" evidence="11">
    <location>
        <begin position="165"/>
        <end position="187"/>
    </location>
</feature>
<feature type="transmembrane region" description="Helical" evidence="11">
    <location>
        <begin position="20"/>
        <end position="38"/>
    </location>
</feature>
<keyword evidence="10 11" id="KW-0472">Membrane</keyword>
<keyword evidence="7 11" id="KW-0812">Transmembrane</keyword>
<evidence type="ECO:0000256" key="2">
    <source>
        <dbReference type="ARBA" id="ARBA00004429"/>
    </source>
</evidence>
<evidence type="ECO:0000256" key="6">
    <source>
        <dbReference type="ARBA" id="ARBA00022475"/>
    </source>
</evidence>
<organism evidence="13 14">
    <name type="scientific">Desulfosarcina alkanivorans</name>
    <dbReference type="NCBI Taxonomy" id="571177"/>
    <lineage>
        <taxon>Bacteria</taxon>
        <taxon>Pseudomonadati</taxon>
        <taxon>Thermodesulfobacteriota</taxon>
        <taxon>Desulfobacteria</taxon>
        <taxon>Desulfobacterales</taxon>
        <taxon>Desulfosarcinaceae</taxon>
        <taxon>Desulfosarcina</taxon>
    </lineage>
</organism>
<name>A0A5K7YDX8_9BACT</name>
<evidence type="ECO:0000256" key="1">
    <source>
        <dbReference type="ARBA" id="ARBA00003159"/>
    </source>
</evidence>
<dbReference type="FunFam" id="1.10.3720.10:FF:000033">
    <property type="entry name" value="Polar amino acid ABC transporter permease"/>
    <property type="match status" value="1"/>
</dbReference>
<keyword evidence="5 11" id="KW-0813">Transport</keyword>
<dbReference type="EMBL" id="AP021874">
    <property type="protein sequence ID" value="BBO67712.1"/>
    <property type="molecule type" value="Genomic_DNA"/>
</dbReference>
<dbReference type="PANTHER" id="PTHR30614">
    <property type="entry name" value="MEMBRANE COMPONENT OF AMINO ACID ABC TRANSPORTER"/>
    <property type="match status" value="1"/>
</dbReference>
<evidence type="ECO:0000256" key="4">
    <source>
        <dbReference type="ARBA" id="ARBA00016506"/>
    </source>
</evidence>
<evidence type="ECO:0000256" key="10">
    <source>
        <dbReference type="ARBA" id="ARBA00023136"/>
    </source>
</evidence>
<dbReference type="GO" id="GO:0043190">
    <property type="term" value="C:ATP-binding cassette (ABC) transporter complex"/>
    <property type="evidence" value="ECO:0007669"/>
    <property type="project" value="InterPro"/>
</dbReference>
<feature type="transmembrane region" description="Helical" evidence="11">
    <location>
        <begin position="127"/>
        <end position="153"/>
    </location>
</feature>
<evidence type="ECO:0000256" key="8">
    <source>
        <dbReference type="ARBA" id="ARBA00022970"/>
    </source>
</evidence>
<dbReference type="InterPro" id="IPR035906">
    <property type="entry name" value="MetI-like_sf"/>
</dbReference>
<sequence length="336" mass="37693">MSDENNQRITGRPAGYNKWVMVFCFGVLVFLGLFYYATQKIQYNWRWNRTPIYFAYQDDIDITSEVDGEVSSIRTEGSEVIITVKGIGEEESYTAPAESLRVTEGEFISPGDSLARYQRWKPGLLVIGLWITLKISVLATILGVIIGIISGLMRISDNPALRWTSIVYVELIRGSPLMVQILIWYFVLGTLINDLLYAYGFGQIPALWYGVASLACFAGAYVSEIVRAGIQSIHRGQTEAARSLGMTYAQSMRYIILPQALRRILPPLAGQFISLIKDSSLLGIIAIRELTKAAREAVTATLQPFEVYILLGLLYLVLTFTLSMYVQHLERRMATS</sequence>
<dbReference type="PROSITE" id="PS50928">
    <property type="entry name" value="ABC_TM1"/>
    <property type="match status" value="1"/>
</dbReference>
<dbReference type="Pfam" id="PF00528">
    <property type="entry name" value="BPD_transp_1"/>
    <property type="match status" value="1"/>
</dbReference>
<dbReference type="AlphaFoldDB" id="A0A5K7YDX8"/>
<keyword evidence="8" id="KW-0029">Amino-acid transport</keyword>
<dbReference type="KEGG" id="dalk:DSCA_16420"/>
<keyword evidence="14" id="KW-1185">Reference proteome</keyword>
<gene>
    <name evidence="13" type="ORF">DSCA_16420</name>
</gene>
<dbReference type="InterPro" id="IPR010065">
    <property type="entry name" value="AA_ABC_transptr_permease_3TM"/>
</dbReference>
<dbReference type="Gene3D" id="1.10.3720.10">
    <property type="entry name" value="MetI-like"/>
    <property type="match status" value="1"/>
</dbReference>
<comment type="subcellular location">
    <subcellularLocation>
        <location evidence="2">Cell inner membrane</location>
        <topology evidence="2">Multi-pass membrane protein</topology>
    </subcellularLocation>
    <subcellularLocation>
        <location evidence="11">Cell membrane</location>
        <topology evidence="11">Multi-pass membrane protein</topology>
    </subcellularLocation>
</comment>
<comment type="function">
    <text evidence="1">Part of the binding-protein-dependent transport system for glutamine; probably responsible for the translocation of the substrate across the membrane.</text>
</comment>
<dbReference type="PANTHER" id="PTHR30614:SF20">
    <property type="entry name" value="GLUTAMINE TRANSPORT SYSTEM PERMEASE PROTEIN GLNP"/>
    <property type="match status" value="1"/>
</dbReference>
<dbReference type="InterPro" id="IPR043429">
    <property type="entry name" value="ArtM/GltK/GlnP/TcyL/YhdX-like"/>
</dbReference>
<evidence type="ECO:0000313" key="14">
    <source>
        <dbReference type="Proteomes" id="UP000427906"/>
    </source>
</evidence>
<evidence type="ECO:0000256" key="7">
    <source>
        <dbReference type="ARBA" id="ARBA00022692"/>
    </source>
</evidence>
<dbReference type="CDD" id="cd06261">
    <property type="entry name" value="TM_PBP2"/>
    <property type="match status" value="1"/>
</dbReference>
<evidence type="ECO:0000313" key="13">
    <source>
        <dbReference type="EMBL" id="BBO67712.1"/>
    </source>
</evidence>
<dbReference type="OrthoDB" id="5365894at2"/>
<evidence type="ECO:0000259" key="12">
    <source>
        <dbReference type="PROSITE" id="PS50928"/>
    </source>
</evidence>
<accession>A0A5K7YDX8</accession>
<dbReference type="GO" id="GO:0006865">
    <property type="term" value="P:amino acid transport"/>
    <property type="evidence" value="ECO:0007669"/>
    <property type="project" value="UniProtKB-KW"/>
</dbReference>
<evidence type="ECO:0000256" key="5">
    <source>
        <dbReference type="ARBA" id="ARBA00022448"/>
    </source>
</evidence>
<evidence type="ECO:0000256" key="9">
    <source>
        <dbReference type="ARBA" id="ARBA00022989"/>
    </source>
</evidence>
<evidence type="ECO:0000256" key="3">
    <source>
        <dbReference type="ARBA" id="ARBA00010072"/>
    </source>
</evidence>
<dbReference type="InterPro" id="IPR000515">
    <property type="entry name" value="MetI-like"/>
</dbReference>
<protein>
    <recommendedName>
        <fullName evidence="4">Putative glutamine transport system permease protein GlnP</fullName>
    </recommendedName>
</protein>
<dbReference type="RefSeq" id="WP_155315942.1">
    <property type="nucleotide sequence ID" value="NZ_AP021874.1"/>
</dbReference>
<feature type="domain" description="ABC transmembrane type-1" evidence="12">
    <location>
        <begin position="129"/>
        <end position="326"/>
    </location>
</feature>
<dbReference type="SUPFAM" id="SSF161098">
    <property type="entry name" value="MetI-like"/>
    <property type="match status" value="1"/>
</dbReference>
<comment type="similarity">
    <text evidence="3">Belongs to the binding-protein-dependent transport system permease family. HisMQ subfamily.</text>
</comment>
<keyword evidence="9 11" id="KW-1133">Transmembrane helix</keyword>
<dbReference type="GO" id="GO:0022857">
    <property type="term" value="F:transmembrane transporter activity"/>
    <property type="evidence" value="ECO:0007669"/>
    <property type="project" value="InterPro"/>
</dbReference>